<evidence type="ECO:0000313" key="11">
    <source>
        <dbReference type="EMBL" id="AIS53242.1"/>
    </source>
</evidence>
<comment type="cofactor">
    <cofactor evidence="8 10">
        <name>Zn(2+)</name>
        <dbReference type="ChEBI" id="CHEBI:29105"/>
    </cofactor>
    <text evidence="8 10">Binds 1 zinc ion per subunit.</text>
</comment>
<dbReference type="Proteomes" id="UP000029669">
    <property type="component" value="Chromosome"/>
</dbReference>
<feature type="binding site" evidence="10">
    <location>
        <position position="13"/>
    </location>
    <ligand>
        <name>Zn(2+)</name>
        <dbReference type="ChEBI" id="CHEBI:29105"/>
    </ligand>
</feature>
<dbReference type="PIRSF" id="PIRSF006113">
    <property type="entry name" value="PTP_synth"/>
    <property type="match status" value="1"/>
</dbReference>
<dbReference type="KEGG" id="tki:TKV_c21090"/>
<evidence type="ECO:0000313" key="12">
    <source>
        <dbReference type="Proteomes" id="UP000029669"/>
    </source>
</evidence>
<gene>
    <name evidence="11" type="ORF">TKV_c21090</name>
</gene>
<dbReference type="SUPFAM" id="SSF55620">
    <property type="entry name" value="Tetrahydrobiopterin biosynthesis enzymes-like"/>
    <property type="match status" value="1"/>
</dbReference>
<evidence type="ECO:0000256" key="1">
    <source>
        <dbReference type="ARBA" id="ARBA00005061"/>
    </source>
</evidence>
<evidence type="ECO:0000256" key="5">
    <source>
        <dbReference type="ARBA" id="ARBA00022833"/>
    </source>
</evidence>
<dbReference type="HOGENOM" id="CLU_111016_1_2_9"/>
<evidence type="ECO:0000256" key="2">
    <source>
        <dbReference type="ARBA" id="ARBA00008900"/>
    </source>
</evidence>
<dbReference type="STRING" id="2325.TKV_c21090"/>
<feature type="active site" description="Proton acceptor" evidence="9">
    <location>
        <position position="22"/>
    </location>
</feature>
<dbReference type="GO" id="GO:0008616">
    <property type="term" value="P:tRNA queuosine(34) biosynthetic process"/>
    <property type="evidence" value="ECO:0007669"/>
    <property type="project" value="UniProtKB-KW"/>
</dbReference>
<comment type="pathway">
    <text evidence="1 8">Purine metabolism; 7-cyano-7-deazaguanine biosynthesis.</text>
</comment>
<dbReference type="OrthoDB" id="9804698at2"/>
<evidence type="ECO:0000256" key="9">
    <source>
        <dbReference type="PIRSR" id="PIRSR006113-1"/>
    </source>
</evidence>
<reference evidence="12" key="1">
    <citation type="journal article" date="2015" name="Genome Announc.">
        <title>Whole-Genome Sequences of 80 Environmental and Clinical Isolates of Burkholderia pseudomallei.</title>
        <authorList>
            <person name="Johnson S.L."/>
            <person name="Baker A.L."/>
            <person name="Chain P.S."/>
            <person name="Currie B.J."/>
            <person name="Daligault H.E."/>
            <person name="Davenport K.W."/>
            <person name="Davis C.B."/>
            <person name="Inglis T.J."/>
            <person name="Kaestli M."/>
            <person name="Koren S."/>
            <person name="Mayo M."/>
            <person name="Merritt A.J."/>
            <person name="Price E.P."/>
            <person name="Sarovich D.S."/>
            <person name="Warner J."/>
            <person name="Rosovitz M.J."/>
        </authorList>
    </citation>
    <scope>NUCLEOTIDE SEQUENCE [LARGE SCALE GENOMIC DNA]</scope>
    <source>
        <strain evidence="12">DSM 2030</strain>
    </source>
</reference>
<dbReference type="eggNOG" id="COG0720">
    <property type="taxonomic scope" value="Bacteria"/>
</dbReference>
<feature type="binding site" evidence="10">
    <location>
        <position position="28"/>
    </location>
    <ligand>
        <name>Zn(2+)</name>
        <dbReference type="ChEBI" id="CHEBI:29105"/>
    </ligand>
</feature>
<proteinExistence type="inferred from homology"/>
<dbReference type="PANTHER" id="PTHR12589">
    <property type="entry name" value="PYRUVOYL TETRAHYDROBIOPTERIN SYNTHASE"/>
    <property type="match status" value="1"/>
</dbReference>
<dbReference type="Pfam" id="PF01242">
    <property type="entry name" value="PTPS"/>
    <property type="match status" value="1"/>
</dbReference>
<accession>A0A097ATU7</accession>
<evidence type="ECO:0000256" key="6">
    <source>
        <dbReference type="ARBA" id="ARBA00023239"/>
    </source>
</evidence>
<dbReference type="Gene3D" id="3.30.479.10">
    <property type="entry name" value="6-pyruvoyl tetrahydropterin synthase/QueD"/>
    <property type="match status" value="1"/>
</dbReference>
<dbReference type="InterPro" id="IPR038418">
    <property type="entry name" value="6-PTP_synth/QueD_sf"/>
</dbReference>
<evidence type="ECO:0000256" key="8">
    <source>
        <dbReference type="PIRNR" id="PIRNR006113"/>
    </source>
</evidence>
<comment type="similarity">
    <text evidence="2 8">Belongs to the PTPS family. QueD subfamily.</text>
</comment>
<protein>
    <recommendedName>
        <fullName evidence="3 8">6-carboxy-5,6,7,8-tetrahydropterin synthase</fullName>
        <ecNumber evidence="8">4.-.-.-</ecNumber>
    </recommendedName>
</protein>
<keyword evidence="12" id="KW-1185">Reference proteome</keyword>
<dbReference type="PANTHER" id="PTHR12589:SF7">
    <property type="entry name" value="6-PYRUVOYL TETRAHYDROBIOPTERIN SYNTHASE"/>
    <property type="match status" value="1"/>
</dbReference>
<name>A0A097ATU7_THEKI</name>
<dbReference type="GO" id="GO:0070497">
    <property type="term" value="F:6-carboxytetrahydropterin synthase activity"/>
    <property type="evidence" value="ECO:0007669"/>
    <property type="project" value="UniProtKB-EC"/>
</dbReference>
<comment type="catalytic activity">
    <reaction evidence="7 8">
        <text>7,8-dihydroneopterin 3'-triphosphate + H2O = 6-carboxy-5,6,7,8-tetrahydropterin + triphosphate + acetaldehyde + 2 H(+)</text>
        <dbReference type="Rhea" id="RHEA:27966"/>
        <dbReference type="ChEBI" id="CHEBI:15343"/>
        <dbReference type="ChEBI" id="CHEBI:15377"/>
        <dbReference type="ChEBI" id="CHEBI:15378"/>
        <dbReference type="ChEBI" id="CHEBI:18036"/>
        <dbReference type="ChEBI" id="CHEBI:58462"/>
        <dbReference type="ChEBI" id="CHEBI:61032"/>
        <dbReference type="EC" id="4.1.2.50"/>
    </reaction>
</comment>
<feature type="binding site" evidence="10">
    <location>
        <position position="26"/>
    </location>
    <ligand>
        <name>Zn(2+)</name>
        <dbReference type="ChEBI" id="CHEBI:29105"/>
    </ligand>
</feature>
<dbReference type="UniPathway" id="UPA00391"/>
<sequence>MKVTKIFTFDSAHNLVNYNGKCEELHGHTYKLEVTVEGKPDEEGMVIDFVKLKEIVSEKVIKRLDHKYLNEVFEFNTTCENILLWMWNELKDVLTEDRYRLYKLKLWETSTSFAEITEEDL</sequence>
<dbReference type="GO" id="GO:0046872">
    <property type="term" value="F:metal ion binding"/>
    <property type="evidence" value="ECO:0007669"/>
    <property type="project" value="UniProtKB-KW"/>
</dbReference>
<evidence type="ECO:0000256" key="4">
    <source>
        <dbReference type="ARBA" id="ARBA00022723"/>
    </source>
</evidence>
<keyword evidence="8" id="KW-0671">Queuosine biosynthesis</keyword>
<dbReference type="AlphaFoldDB" id="A0A097ATU7"/>
<keyword evidence="6 8" id="KW-0456">Lyase</keyword>
<keyword evidence="4 8" id="KW-0479">Metal-binding</keyword>
<feature type="active site" description="Charge relay system" evidence="9">
    <location>
        <position position="108"/>
    </location>
</feature>
<evidence type="ECO:0000256" key="7">
    <source>
        <dbReference type="ARBA" id="ARBA00048807"/>
    </source>
</evidence>
<evidence type="ECO:0000256" key="3">
    <source>
        <dbReference type="ARBA" id="ARBA00018141"/>
    </source>
</evidence>
<feature type="active site" description="Charge relay system" evidence="9">
    <location>
        <position position="66"/>
    </location>
</feature>
<dbReference type="EC" id="4.-.-.-" evidence="8"/>
<dbReference type="InterPro" id="IPR007115">
    <property type="entry name" value="6-PTP_synth/QueD"/>
</dbReference>
<dbReference type="RefSeq" id="WP_049685858.1">
    <property type="nucleotide sequence ID" value="NZ_CP009170.1"/>
</dbReference>
<dbReference type="EMBL" id="CP009170">
    <property type="protein sequence ID" value="AIS53242.1"/>
    <property type="molecule type" value="Genomic_DNA"/>
</dbReference>
<organism evidence="11 12">
    <name type="scientific">Thermoanaerobacter kivui</name>
    <name type="common">Acetogenium kivui</name>
    <dbReference type="NCBI Taxonomy" id="2325"/>
    <lineage>
        <taxon>Bacteria</taxon>
        <taxon>Bacillati</taxon>
        <taxon>Bacillota</taxon>
        <taxon>Clostridia</taxon>
        <taxon>Thermoanaerobacterales</taxon>
        <taxon>Thermoanaerobacteraceae</taxon>
        <taxon>Thermoanaerobacter</taxon>
    </lineage>
</organism>
<dbReference type="NCBIfam" id="TIGR03367">
    <property type="entry name" value="queuosine_QueD"/>
    <property type="match status" value="1"/>
</dbReference>
<evidence type="ECO:0000256" key="10">
    <source>
        <dbReference type="PIRSR" id="PIRSR006113-2"/>
    </source>
</evidence>
<keyword evidence="5 8" id="KW-0862">Zinc</keyword>